<dbReference type="PANTHER" id="PTHR46599">
    <property type="entry name" value="PIGGYBAC TRANSPOSABLE ELEMENT-DERIVED PROTEIN 4"/>
    <property type="match status" value="1"/>
</dbReference>
<dbReference type="Proteomes" id="UP000198211">
    <property type="component" value="Unassembled WGS sequence"/>
</dbReference>
<keyword evidence="2" id="KW-1185">Reference proteome</keyword>
<dbReference type="AlphaFoldDB" id="A0A225WRD6"/>
<protein>
    <recommendedName>
        <fullName evidence="3">PiggyBac transposable element-derived protein domain-containing protein</fullName>
    </recommendedName>
</protein>
<proteinExistence type="predicted"/>
<name>A0A225WRD6_9STRA</name>
<dbReference type="OrthoDB" id="7681398at2759"/>
<evidence type="ECO:0000313" key="2">
    <source>
        <dbReference type="Proteomes" id="UP000198211"/>
    </source>
</evidence>
<dbReference type="EMBL" id="NBNE01000357">
    <property type="protein sequence ID" value="OWZ20132.1"/>
    <property type="molecule type" value="Genomic_DNA"/>
</dbReference>
<dbReference type="PANTHER" id="PTHR46599:SF3">
    <property type="entry name" value="PIGGYBAC TRANSPOSABLE ELEMENT-DERIVED PROTEIN 4"/>
    <property type="match status" value="1"/>
</dbReference>
<organism evidence="1 2">
    <name type="scientific">Phytophthora megakarya</name>
    <dbReference type="NCBI Taxonomy" id="4795"/>
    <lineage>
        <taxon>Eukaryota</taxon>
        <taxon>Sar</taxon>
        <taxon>Stramenopiles</taxon>
        <taxon>Oomycota</taxon>
        <taxon>Peronosporomycetes</taxon>
        <taxon>Peronosporales</taxon>
        <taxon>Peronosporaceae</taxon>
        <taxon>Phytophthora</taxon>
    </lineage>
</organism>
<sequence>MLFFSQTAYCIRFEVYCGKKQIQDNTTPPDEKSGTAAVGWDLKKGFGASGPSDFGLVVTDRFYRLVALAMQLLTMKFYSIGTIMMNNRGLCEPILPPKKNGKSRL</sequence>
<gene>
    <name evidence="1" type="ORF">PHMEG_0005490</name>
</gene>
<evidence type="ECO:0008006" key="3">
    <source>
        <dbReference type="Google" id="ProtNLM"/>
    </source>
</evidence>
<accession>A0A225WRD6</accession>
<evidence type="ECO:0000313" key="1">
    <source>
        <dbReference type="EMBL" id="OWZ20132.1"/>
    </source>
</evidence>
<reference evidence="2" key="1">
    <citation type="submission" date="2017-03" db="EMBL/GenBank/DDBJ databases">
        <title>Phytopthora megakarya and P. palmivora, two closely related causual agents of cacao black pod achieved similar genome size and gene model numbers by different mechanisms.</title>
        <authorList>
            <person name="Ali S."/>
            <person name="Shao J."/>
            <person name="Larry D.J."/>
            <person name="Kronmiller B."/>
            <person name="Shen D."/>
            <person name="Strem M.D."/>
            <person name="Melnick R.L."/>
            <person name="Guiltinan M.J."/>
            <person name="Tyler B.M."/>
            <person name="Meinhardt L.W."/>
            <person name="Bailey B.A."/>
        </authorList>
    </citation>
    <scope>NUCLEOTIDE SEQUENCE [LARGE SCALE GENOMIC DNA]</scope>
    <source>
        <strain evidence="2">zdho120</strain>
    </source>
</reference>
<comment type="caution">
    <text evidence="1">The sequence shown here is derived from an EMBL/GenBank/DDBJ whole genome shotgun (WGS) entry which is preliminary data.</text>
</comment>